<feature type="compositionally biased region" description="Basic and acidic residues" evidence="1">
    <location>
        <begin position="121"/>
        <end position="149"/>
    </location>
</feature>
<proteinExistence type="predicted"/>
<reference evidence="2 3" key="1">
    <citation type="journal article" date="2014" name="BMC Genomics">
        <title>Comparative genome sequencing reveals chemotype-specific gene clusters in the toxigenic black mold Stachybotrys.</title>
        <authorList>
            <person name="Semeiks J."/>
            <person name="Borek D."/>
            <person name="Otwinowski Z."/>
            <person name="Grishin N.V."/>
        </authorList>
    </citation>
    <scope>NUCLEOTIDE SEQUENCE [LARGE SCALE GENOMIC DNA]</scope>
    <source>
        <strain evidence="3">CBS 109288 / IBT 7711</strain>
    </source>
</reference>
<dbReference type="HOGENOM" id="CLU_578931_0_0_1"/>
<sequence length="472" mass="51009">MEHHCYFLMPGSKGDGKFYDGEGFGEEQLERWPSVFTAGEMGGPDAGEAAATLRGEPPRKGAGSDLDRPRRGLRFSHVHAAERRLGQRRSHGLDADDDIVRDGALLQLRAETAPGRPQRRLVRERPVRAGDDVRRDAGGLRRDRVRRDPGAGGSGQDQEAVGGPPISRRADPPRGSALDGVRVGSPDGPAVGAGHDGAPAREALQGRGAGVAAAADRVRLAVQLRGGFGWEGEELRDVTAARDAGEAEGHARREPFLPIPNWKSMLRKRATDEEYTELLKMTLLSMTARELGLRRNDGCEVGRLMAAAAKHRWGPGRSVRLRSEPRDMPALEEEDRRLAREAAAADGGRGKYELPLRYDAAEKSKSVTTSFVDLVDEPEDPVLPERRTADGGLAADGEDKDTATAFTGGRGDNGGKHHAPRCDADEATTVLADLLDKPRNVLEGIFGPPPEARYIEKTGRWILRGQSGLAGW</sequence>
<dbReference type="EMBL" id="KL648670">
    <property type="protein sequence ID" value="KEY66106.1"/>
    <property type="molecule type" value="Genomic_DNA"/>
</dbReference>
<evidence type="ECO:0000313" key="3">
    <source>
        <dbReference type="Proteomes" id="UP000028045"/>
    </source>
</evidence>
<accession>A0A084ALC7</accession>
<gene>
    <name evidence="2" type="ORF">S7711_11505</name>
</gene>
<name>A0A084ALC7_STACB</name>
<keyword evidence="3" id="KW-1185">Reference proteome</keyword>
<dbReference type="AlphaFoldDB" id="A0A084ALC7"/>
<feature type="region of interest" description="Disordered" evidence="1">
    <location>
        <begin position="37"/>
        <end position="97"/>
    </location>
</feature>
<evidence type="ECO:0000256" key="1">
    <source>
        <dbReference type="SAM" id="MobiDB-lite"/>
    </source>
</evidence>
<organism evidence="2 3">
    <name type="scientific">Stachybotrys chartarum (strain CBS 109288 / IBT 7711)</name>
    <name type="common">Toxic black mold</name>
    <name type="synonym">Stilbospora chartarum</name>
    <dbReference type="NCBI Taxonomy" id="1280523"/>
    <lineage>
        <taxon>Eukaryota</taxon>
        <taxon>Fungi</taxon>
        <taxon>Dikarya</taxon>
        <taxon>Ascomycota</taxon>
        <taxon>Pezizomycotina</taxon>
        <taxon>Sordariomycetes</taxon>
        <taxon>Hypocreomycetidae</taxon>
        <taxon>Hypocreales</taxon>
        <taxon>Stachybotryaceae</taxon>
        <taxon>Stachybotrys</taxon>
    </lineage>
</organism>
<feature type="compositionally biased region" description="Basic and acidic residues" evidence="1">
    <location>
        <begin position="79"/>
        <end position="97"/>
    </location>
</feature>
<feature type="region of interest" description="Disordered" evidence="1">
    <location>
        <begin position="381"/>
        <end position="400"/>
    </location>
</feature>
<feature type="region of interest" description="Disordered" evidence="1">
    <location>
        <begin position="109"/>
        <end position="201"/>
    </location>
</feature>
<evidence type="ECO:0000313" key="2">
    <source>
        <dbReference type="EMBL" id="KEY66106.1"/>
    </source>
</evidence>
<protein>
    <submittedName>
        <fullName evidence="2">Uncharacterized protein</fullName>
    </submittedName>
</protein>
<dbReference type="Proteomes" id="UP000028045">
    <property type="component" value="Unassembled WGS sequence"/>
</dbReference>